<keyword evidence="6" id="KW-1185">Reference proteome</keyword>
<dbReference type="Proteomes" id="UP001500880">
    <property type="component" value="Unassembled WGS sequence"/>
</dbReference>
<name>A0ABN1BGG7_9BACI</name>
<dbReference type="PANTHER" id="PTHR32154">
    <property type="entry name" value="PYRUVATE-FLAVODOXIN OXIDOREDUCTASE-RELATED"/>
    <property type="match status" value="1"/>
</dbReference>
<proteinExistence type="predicted"/>
<evidence type="ECO:0000259" key="3">
    <source>
        <dbReference type="Pfam" id="PF01855"/>
    </source>
</evidence>
<dbReference type="RefSeq" id="WP_343841302.1">
    <property type="nucleotide sequence ID" value="NZ_BAAADO010000004.1"/>
</dbReference>
<dbReference type="InterPro" id="IPR009014">
    <property type="entry name" value="Transketo_C/PFOR_II"/>
</dbReference>
<feature type="domain" description="Pyruvate:ferredoxin oxidoreductase core" evidence="4">
    <location>
        <begin position="480"/>
        <end position="549"/>
    </location>
</feature>
<dbReference type="SUPFAM" id="SSF53323">
    <property type="entry name" value="Pyruvate-ferredoxin oxidoreductase, PFOR, domain III"/>
    <property type="match status" value="1"/>
</dbReference>
<evidence type="ECO:0000259" key="4">
    <source>
        <dbReference type="Pfam" id="PF17147"/>
    </source>
</evidence>
<dbReference type="SUPFAM" id="SSF52518">
    <property type="entry name" value="Thiamin diphosphate-binding fold (THDP-binding)"/>
    <property type="match status" value="1"/>
</dbReference>
<dbReference type="CDD" id="cd07034">
    <property type="entry name" value="TPP_PYR_PFOR_IOR-alpha_like"/>
    <property type="match status" value="1"/>
</dbReference>
<keyword evidence="1" id="KW-0560">Oxidoreductase</keyword>
<dbReference type="InterPro" id="IPR022367">
    <property type="entry name" value="2-oxoacid/accept_OxRdtase_asu"/>
</dbReference>
<evidence type="ECO:0000313" key="5">
    <source>
        <dbReference type="EMBL" id="GAA0496089.1"/>
    </source>
</evidence>
<protein>
    <submittedName>
        <fullName evidence="5">2-oxoacid:acceptor oxidoreductase subunit alpha</fullName>
    </submittedName>
</protein>
<dbReference type="InterPro" id="IPR019752">
    <property type="entry name" value="Pyrv/ketoisovalerate_OxRed_cat"/>
</dbReference>
<accession>A0ABN1BGG7</accession>
<dbReference type="Gene3D" id="3.40.50.920">
    <property type="match status" value="1"/>
</dbReference>
<evidence type="ECO:0000313" key="6">
    <source>
        <dbReference type="Proteomes" id="UP001500880"/>
    </source>
</evidence>
<evidence type="ECO:0000259" key="2">
    <source>
        <dbReference type="Pfam" id="PF01558"/>
    </source>
</evidence>
<evidence type="ECO:0000256" key="1">
    <source>
        <dbReference type="ARBA" id="ARBA00023002"/>
    </source>
</evidence>
<dbReference type="SUPFAM" id="SSF52922">
    <property type="entry name" value="TK C-terminal domain-like"/>
    <property type="match status" value="1"/>
</dbReference>
<feature type="domain" description="Pyruvate/ketoisovalerate oxidoreductase catalytic" evidence="2">
    <location>
        <begin position="14"/>
        <end position="174"/>
    </location>
</feature>
<dbReference type="Pfam" id="PF17147">
    <property type="entry name" value="PFOR_II"/>
    <property type="match status" value="1"/>
</dbReference>
<dbReference type="InterPro" id="IPR002869">
    <property type="entry name" value="Pyrv_flavodox_OxRed_cen"/>
</dbReference>
<sequence length="588" mass="64555">MISQLSWKVGGQQGEGIESTGEIFAAAMNHLGYYLYGYRHFSSRIKGGHTNNKIRVSTTPVRSLQDGLDILVAFDQETIDVNVHELQDEGIVIADAKFKPTIPEGSNVILYAVPFTEIARELGSSLMKNMVAIGASSAILDLDTNEYYDIVYQTFGRKGTKVVENNMKAIGKGAAFVQSQSQGKPSNLKLMPADGQKRMYMIGNDAISIGLLAGGCRFMAAYPITPASEIMEFMIKHLPDYGGTVIQTEDEMAAATMAIGANYAGVRAITASAGPGLSLMMESIGLAGMTETPLVVVDTQRGGPSTGLPTKQEQSDLMAMIYGTHGEIPKIVMAPSTVEEGFYDAVEALNLAEEYQCPVILLSDLQLSLGKQTVDYLDYDQVEIRRGNLDIDPDLPELEKGHYFKRYKVTENGISPRILPGTKNGIFHVTGVEHDETGKPSEKAPNRREQMEKRLRKLKDLPKKFPAPVTKTTINDENPDLLFVGYISTRGAIEEAMARLRQDGFKVNHAHIRLLHPFPSEEITPLLENAKQVIVVEHNATGQLANILKMNTGYGDKITSVLKFDGTPFLPGEIYHECMQEVVVYGNR</sequence>
<dbReference type="EMBL" id="BAAADO010000004">
    <property type="protein sequence ID" value="GAA0496089.1"/>
    <property type="molecule type" value="Genomic_DNA"/>
</dbReference>
<reference evidence="5 6" key="1">
    <citation type="journal article" date="2019" name="Int. J. Syst. Evol. Microbiol.">
        <title>The Global Catalogue of Microorganisms (GCM) 10K type strain sequencing project: providing services to taxonomists for standard genome sequencing and annotation.</title>
        <authorList>
            <consortium name="The Broad Institute Genomics Platform"/>
            <consortium name="The Broad Institute Genome Sequencing Center for Infectious Disease"/>
            <person name="Wu L."/>
            <person name="Ma J."/>
        </authorList>
    </citation>
    <scope>NUCLEOTIDE SEQUENCE [LARGE SCALE GENOMIC DNA]</scope>
    <source>
        <strain evidence="5 6">JCM 12389</strain>
    </source>
</reference>
<dbReference type="Gene3D" id="3.40.920.10">
    <property type="entry name" value="Pyruvate-ferredoxin oxidoreductase, PFOR, domain III"/>
    <property type="match status" value="1"/>
</dbReference>
<dbReference type="NCBIfam" id="TIGR03710">
    <property type="entry name" value="OAFO_sf"/>
    <property type="match status" value="1"/>
</dbReference>
<feature type="domain" description="Pyruvate flavodoxin/ferredoxin oxidoreductase pyrimidine binding" evidence="3">
    <location>
        <begin position="210"/>
        <end position="452"/>
    </location>
</feature>
<dbReference type="Pfam" id="PF01855">
    <property type="entry name" value="POR_N"/>
    <property type="match status" value="1"/>
</dbReference>
<dbReference type="Pfam" id="PF01558">
    <property type="entry name" value="POR"/>
    <property type="match status" value="1"/>
</dbReference>
<dbReference type="Gene3D" id="3.40.50.970">
    <property type="match status" value="1"/>
</dbReference>
<gene>
    <name evidence="5" type="ORF">GCM10008986_23700</name>
</gene>
<dbReference type="InterPro" id="IPR033412">
    <property type="entry name" value="PFOR_II"/>
</dbReference>
<organism evidence="5 6">
    <name type="scientific">Salinibacillus aidingensis</name>
    <dbReference type="NCBI Taxonomy" id="237684"/>
    <lineage>
        <taxon>Bacteria</taxon>
        <taxon>Bacillati</taxon>
        <taxon>Bacillota</taxon>
        <taxon>Bacilli</taxon>
        <taxon>Bacillales</taxon>
        <taxon>Bacillaceae</taxon>
        <taxon>Salinibacillus</taxon>
    </lineage>
</organism>
<dbReference type="InterPro" id="IPR029061">
    <property type="entry name" value="THDP-binding"/>
</dbReference>
<comment type="caution">
    <text evidence="5">The sequence shown here is derived from an EMBL/GenBank/DDBJ whole genome shotgun (WGS) entry which is preliminary data.</text>
</comment>
<dbReference type="InterPro" id="IPR002880">
    <property type="entry name" value="Pyrv_Fd/Flavodoxin_OxRdtase_N"/>
</dbReference>
<dbReference type="InterPro" id="IPR050722">
    <property type="entry name" value="Pyruvate:ferred/Flavod_OxRd"/>
</dbReference>
<dbReference type="PANTHER" id="PTHR32154:SF20">
    <property type="entry name" value="2-OXOGLUTARATE OXIDOREDUCTASE SUBUNIT KORA"/>
    <property type="match status" value="1"/>
</dbReference>